<dbReference type="Proteomes" id="UP000694308">
    <property type="component" value="Unassembled WGS sequence"/>
</dbReference>
<organism evidence="2 3">
    <name type="scientific">Clostridium thailandense</name>
    <dbReference type="NCBI Taxonomy" id="2794346"/>
    <lineage>
        <taxon>Bacteria</taxon>
        <taxon>Bacillati</taxon>
        <taxon>Bacillota</taxon>
        <taxon>Clostridia</taxon>
        <taxon>Eubacteriales</taxon>
        <taxon>Clostridiaceae</taxon>
        <taxon>Clostridium</taxon>
    </lineage>
</organism>
<keyword evidence="1" id="KW-1133">Transmembrane helix</keyword>
<dbReference type="RefSeq" id="WP_218319444.1">
    <property type="nucleotide sequence ID" value="NZ_JAEEGC010000024.1"/>
</dbReference>
<feature type="transmembrane region" description="Helical" evidence="1">
    <location>
        <begin position="9"/>
        <end position="26"/>
    </location>
</feature>
<feature type="transmembrane region" description="Helical" evidence="1">
    <location>
        <begin position="46"/>
        <end position="69"/>
    </location>
</feature>
<evidence type="ECO:0000256" key="1">
    <source>
        <dbReference type="SAM" id="Phobius"/>
    </source>
</evidence>
<dbReference type="Pfam" id="PF11391">
    <property type="entry name" value="DUF2798"/>
    <property type="match status" value="2"/>
</dbReference>
<evidence type="ECO:0000313" key="2">
    <source>
        <dbReference type="EMBL" id="MBV7272409.1"/>
    </source>
</evidence>
<name>A0A949TGK5_9CLOT</name>
<reference evidence="2" key="1">
    <citation type="submission" date="2020-12" db="EMBL/GenBank/DDBJ databases">
        <title>Clostridium thailandense sp. nov., a novel acetogenic bacterium isolated from peat land soil in Thailand.</title>
        <authorList>
            <person name="Chaikitkaew S."/>
            <person name="Birkeland N.K."/>
        </authorList>
    </citation>
    <scope>NUCLEOTIDE SEQUENCE</scope>
    <source>
        <strain evidence="2">PL3</strain>
    </source>
</reference>
<gene>
    <name evidence="2" type="ORF">I6U48_05705</name>
</gene>
<dbReference type="EMBL" id="JAEEGC010000024">
    <property type="protein sequence ID" value="MBV7272409.1"/>
    <property type="molecule type" value="Genomic_DNA"/>
</dbReference>
<keyword evidence="1" id="KW-0472">Membrane</keyword>
<accession>A0A949TGK5</accession>
<dbReference type="AlphaFoldDB" id="A0A949TGK5"/>
<protein>
    <submittedName>
        <fullName evidence="2">DUF2798 domain-containing protein</fullName>
    </submittedName>
</protein>
<feature type="transmembrane region" description="Helical" evidence="1">
    <location>
        <begin position="126"/>
        <end position="145"/>
    </location>
</feature>
<keyword evidence="3" id="KW-1185">Reference proteome</keyword>
<comment type="caution">
    <text evidence="2">The sequence shown here is derived from an EMBL/GenBank/DDBJ whole genome shotgun (WGS) entry which is preliminary data.</text>
</comment>
<sequence>MPKIKFQDFIFAIIMVITMVYCMTLYNMVLESELNYSTFLNAFFDMWYEAIVAFLAQKFVAGPIVKKLVFRSLKPGVDKPIFITVVIAGFTVSMMAPMMTLFVTILHNGFVKNVPLLWLPKLALNFPFALCIQIFYIGPLVRFIFRTIFKNQLSTANSPLKAVQEM</sequence>
<feature type="transmembrane region" description="Helical" evidence="1">
    <location>
        <begin position="81"/>
        <end position="106"/>
    </location>
</feature>
<proteinExistence type="predicted"/>
<evidence type="ECO:0000313" key="3">
    <source>
        <dbReference type="Proteomes" id="UP000694308"/>
    </source>
</evidence>
<dbReference type="InterPro" id="IPR021529">
    <property type="entry name" value="DUF2798"/>
</dbReference>
<keyword evidence="1" id="KW-0812">Transmembrane</keyword>